<sequence>MSDASAPAVPAPPTVRIDAAAPSAVPAPAGGDVRSIATALCTLLADARLAEASLGVWREGLRTAARHLAEAGLRGNIPPAEVRRAGEVARAAGIALDRRTRLSRWAADLDPILRDLAAADHAAGPRLLALARGILAETGDLAVGTLPPHALLPAPPSGRSERGVAAAFLTAWAATLYRPLRGDAEALVVAALARDVGELTPMPANAGRSDRPSEAATAHAARSAALLSICDRLPGAAARCAARHHERPDGGGGPAGLTAIDLTPADRLLAWTDRFLTLLSAPSARSADGQPDPAAAWRECWQSAAVVTYSAARRGELCLTIAAAGIEALGLSRGEQGESDAAGRVPVGLALTDLGRTRLRLDPAHPLAAPRFASAALASRQHADATATATAEEA</sequence>
<dbReference type="Proteomes" id="UP000609651">
    <property type="component" value="Unassembled WGS sequence"/>
</dbReference>
<comment type="caution">
    <text evidence="1">The sequence shown here is derived from an EMBL/GenBank/DDBJ whole genome shotgun (WGS) entry which is preliminary data.</text>
</comment>
<dbReference type="EMBL" id="WTPX01000125">
    <property type="protein sequence ID" value="NNJ27160.1"/>
    <property type="molecule type" value="Genomic_DNA"/>
</dbReference>
<dbReference type="Pfam" id="PF13487">
    <property type="entry name" value="HD_5"/>
    <property type="match status" value="1"/>
</dbReference>
<dbReference type="RefSeq" id="WP_206678753.1">
    <property type="nucleotide sequence ID" value="NZ_WTPX01000125.1"/>
</dbReference>
<protein>
    <recommendedName>
        <fullName evidence="3">DUF222 domain-containing protein</fullName>
    </recommendedName>
</protein>
<organism evidence="1 2">
    <name type="scientific">Alienimonas chondri</name>
    <dbReference type="NCBI Taxonomy" id="2681879"/>
    <lineage>
        <taxon>Bacteria</taxon>
        <taxon>Pseudomonadati</taxon>
        <taxon>Planctomycetota</taxon>
        <taxon>Planctomycetia</taxon>
        <taxon>Planctomycetales</taxon>
        <taxon>Planctomycetaceae</taxon>
        <taxon>Alienimonas</taxon>
    </lineage>
</organism>
<evidence type="ECO:0000313" key="1">
    <source>
        <dbReference type="EMBL" id="NNJ27160.1"/>
    </source>
</evidence>
<keyword evidence="2" id="KW-1185">Reference proteome</keyword>
<proteinExistence type="predicted"/>
<gene>
    <name evidence="1" type="ORF">LzC2_32600</name>
</gene>
<reference evidence="1 2" key="1">
    <citation type="journal article" date="2020" name="Syst. Appl. Microbiol.">
        <title>Alienimonas chondri sp. nov., a novel planctomycete isolated from the biofilm of the red alga Chondrus crispus.</title>
        <authorList>
            <person name="Vitorino I."/>
            <person name="Albuquerque L."/>
            <person name="Wiegand S."/>
            <person name="Kallscheuer N."/>
            <person name="da Costa M.S."/>
            <person name="Lobo-da-Cunha A."/>
            <person name="Jogler C."/>
            <person name="Lage O.M."/>
        </authorList>
    </citation>
    <scope>NUCLEOTIDE SEQUENCE [LARGE SCALE GENOMIC DNA]</scope>
    <source>
        <strain evidence="1 2">LzC2</strain>
    </source>
</reference>
<evidence type="ECO:0000313" key="2">
    <source>
        <dbReference type="Proteomes" id="UP000609651"/>
    </source>
</evidence>
<accession>A0ABX1VGC8</accession>
<name>A0ABX1VGC8_9PLAN</name>
<dbReference type="Gene3D" id="1.10.3210.10">
    <property type="entry name" value="Hypothetical protein af1432"/>
    <property type="match status" value="1"/>
</dbReference>
<evidence type="ECO:0008006" key="3">
    <source>
        <dbReference type="Google" id="ProtNLM"/>
    </source>
</evidence>